<keyword evidence="3" id="KW-1185">Reference proteome</keyword>
<evidence type="ECO:0000313" key="2">
    <source>
        <dbReference type="EMBL" id="MCQ4332389.1"/>
    </source>
</evidence>
<keyword evidence="1" id="KW-1133">Transmembrane helix</keyword>
<comment type="caution">
    <text evidence="2">The sequence shown here is derived from an EMBL/GenBank/DDBJ whole genome shotgun (WGS) entry which is preliminary data.</text>
</comment>
<reference evidence="2" key="1">
    <citation type="journal article" date="2023" name="Front. Microbiol.">
        <title>Genomic-based phylogenetic and metabolic analyses of the genus Natronomonas, and description of Natronomonas aquatica sp. nov.</title>
        <authorList>
            <person name="Garcia-Roldan A."/>
            <person name="Duran-Viseras A."/>
            <person name="de la Haba R.R."/>
            <person name="Corral P."/>
            <person name="Sanchez-Porro C."/>
            <person name="Ventosa A."/>
        </authorList>
    </citation>
    <scope>NUCLEOTIDE SEQUENCE</scope>
    <source>
        <strain evidence="2">F2-12</strain>
    </source>
</reference>
<organism evidence="2 3">
    <name type="scientific">Natronomonas aquatica</name>
    <dbReference type="NCBI Taxonomy" id="2841590"/>
    <lineage>
        <taxon>Archaea</taxon>
        <taxon>Methanobacteriati</taxon>
        <taxon>Methanobacteriota</taxon>
        <taxon>Stenosarchaea group</taxon>
        <taxon>Halobacteria</taxon>
        <taxon>Halobacteriales</taxon>
        <taxon>Natronomonadaceae</taxon>
        <taxon>Natronomonas</taxon>
    </lineage>
</organism>
<dbReference type="AlphaFoldDB" id="A0A9R1CP31"/>
<feature type="transmembrane region" description="Helical" evidence="1">
    <location>
        <begin position="20"/>
        <end position="47"/>
    </location>
</feature>
<evidence type="ECO:0000256" key="1">
    <source>
        <dbReference type="SAM" id="Phobius"/>
    </source>
</evidence>
<keyword evidence="1" id="KW-0812">Transmembrane</keyword>
<accession>A0A9R1CP31</accession>
<gene>
    <name evidence="2" type="ORF">KM295_02580</name>
</gene>
<sequence length="48" mass="5043">MAADNPHTTDPMATEPVEEAYISPVVDFVVLAVFVSILAFAAVAVILP</sequence>
<name>A0A9R1CP31_9EURY</name>
<keyword evidence="1" id="KW-0472">Membrane</keyword>
<dbReference type="Proteomes" id="UP001139494">
    <property type="component" value="Unassembled WGS sequence"/>
</dbReference>
<evidence type="ECO:0000313" key="3">
    <source>
        <dbReference type="Proteomes" id="UP001139494"/>
    </source>
</evidence>
<dbReference type="RefSeq" id="WP_256028313.1">
    <property type="nucleotide sequence ID" value="NZ_JAHLKM010000002.1"/>
</dbReference>
<protein>
    <submittedName>
        <fullName evidence="2">Uncharacterized protein</fullName>
    </submittedName>
</protein>
<dbReference type="EMBL" id="JAHLKM010000002">
    <property type="protein sequence ID" value="MCQ4332389.1"/>
    <property type="molecule type" value="Genomic_DNA"/>
</dbReference>
<proteinExistence type="predicted"/>